<keyword evidence="1" id="KW-0472">Membrane</keyword>
<dbReference type="PANTHER" id="PTHR34219">
    <property type="entry name" value="IRON-REGULATED INNER MEMBRANE PROTEIN-RELATED"/>
    <property type="match status" value="1"/>
</dbReference>
<evidence type="ECO:0000256" key="1">
    <source>
        <dbReference type="SAM" id="Phobius"/>
    </source>
</evidence>
<organism evidence="2 3">
    <name type="scientific">Tsuneonella litorea</name>
    <dbReference type="NCBI Taxonomy" id="2976475"/>
    <lineage>
        <taxon>Bacteria</taxon>
        <taxon>Pseudomonadati</taxon>
        <taxon>Pseudomonadota</taxon>
        <taxon>Alphaproteobacteria</taxon>
        <taxon>Sphingomonadales</taxon>
        <taxon>Erythrobacteraceae</taxon>
        <taxon>Tsuneonella</taxon>
    </lineage>
</organism>
<dbReference type="AlphaFoldDB" id="A0A9X2W375"/>
<evidence type="ECO:0000313" key="2">
    <source>
        <dbReference type="EMBL" id="MCT2560001.1"/>
    </source>
</evidence>
<keyword evidence="1" id="KW-1133">Transmembrane helix</keyword>
<dbReference type="RefSeq" id="WP_259963112.1">
    <property type="nucleotide sequence ID" value="NZ_JAOAMV010000008.1"/>
</dbReference>
<gene>
    <name evidence="2" type="ORF">N0B51_13540</name>
</gene>
<sequence length="129" mass="14477">MRKWHRWLSVIFAVFLFFIAVTGLLSHLAAWSRVEPSAEAAAAAAPPPGFVCPDGWRCTPPRGDQEGLASLTGFFHHLHSGEEFGPAGEAISFASGLALLFFALSGIWMYVRMWRERARRGARARWFWN</sequence>
<proteinExistence type="predicted"/>
<reference evidence="2" key="1">
    <citation type="submission" date="2022-09" db="EMBL/GenBank/DDBJ databases">
        <title>The genome sequence of Tsuneonella sp. YG55.</title>
        <authorList>
            <person name="Liu Y."/>
        </authorList>
    </citation>
    <scope>NUCLEOTIDE SEQUENCE</scope>
    <source>
        <strain evidence="2">YG55</strain>
    </source>
</reference>
<feature type="transmembrane region" description="Helical" evidence="1">
    <location>
        <begin position="90"/>
        <end position="111"/>
    </location>
</feature>
<dbReference type="InterPro" id="IPR005625">
    <property type="entry name" value="PepSY-ass_TM"/>
</dbReference>
<protein>
    <submittedName>
        <fullName evidence="2">PepSY domain-containing protein</fullName>
    </submittedName>
</protein>
<name>A0A9X2W375_9SPHN</name>
<comment type="caution">
    <text evidence="2">The sequence shown here is derived from an EMBL/GenBank/DDBJ whole genome shotgun (WGS) entry which is preliminary data.</text>
</comment>
<dbReference type="EMBL" id="JAOAMV010000008">
    <property type="protein sequence ID" value="MCT2560001.1"/>
    <property type="molecule type" value="Genomic_DNA"/>
</dbReference>
<feature type="transmembrane region" description="Helical" evidence="1">
    <location>
        <begin position="7"/>
        <end position="29"/>
    </location>
</feature>
<evidence type="ECO:0000313" key="3">
    <source>
        <dbReference type="Proteomes" id="UP001142648"/>
    </source>
</evidence>
<keyword evidence="1" id="KW-0812">Transmembrane</keyword>
<dbReference type="Proteomes" id="UP001142648">
    <property type="component" value="Unassembled WGS sequence"/>
</dbReference>
<accession>A0A9X2W375</accession>
<keyword evidence="3" id="KW-1185">Reference proteome</keyword>